<feature type="transmembrane region" description="Helical" evidence="6">
    <location>
        <begin position="63"/>
        <end position="85"/>
    </location>
</feature>
<evidence type="ECO:0000256" key="2">
    <source>
        <dbReference type="ARBA" id="ARBA00008789"/>
    </source>
</evidence>
<dbReference type="EMBL" id="BRYB01005709">
    <property type="protein sequence ID" value="GMI27948.1"/>
    <property type="molecule type" value="Genomic_DNA"/>
</dbReference>
<dbReference type="InterPro" id="IPR018629">
    <property type="entry name" value="XK-rel"/>
</dbReference>
<evidence type="ECO:0000256" key="5">
    <source>
        <dbReference type="ARBA" id="ARBA00023136"/>
    </source>
</evidence>
<protein>
    <submittedName>
        <fullName evidence="7">Uncharacterized protein</fullName>
    </submittedName>
</protein>
<keyword evidence="8" id="KW-1185">Reference proteome</keyword>
<reference evidence="7 8" key="1">
    <citation type="journal article" date="2023" name="Commun. Biol.">
        <title>Genome analysis of Parmales, the sister group of diatoms, reveals the evolutionary specialization of diatoms from phago-mixotrophs to photoautotrophs.</title>
        <authorList>
            <person name="Ban H."/>
            <person name="Sato S."/>
            <person name="Yoshikawa S."/>
            <person name="Yamada K."/>
            <person name="Nakamura Y."/>
            <person name="Ichinomiya M."/>
            <person name="Sato N."/>
            <person name="Blanc-Mathieu R."/>
            <person name="Endo H."/>
            <person name="Kuwata A."/>
            <person name="Ogata H."/>
        </authorList>
    </citation>
    <scope>NUCLEOTIDE SEQUENCE [LARGE SCALE GENOMIC DNA]</scope>
</reference>
<keyword evidence="3 6" id="KW-0812">Transmembrane</keyword>
<evidence type="ECO:0000313" key="8">
    <source>
        <dbReference type="Proteomes" id="UP001165060"/>
    </source>
</evidence>
<sequence length="622" mass="68783">MVELFKKLPWVEEMIVTMGEELLKNAAWGMWFRVISGSGLSMVDLATDINVILVYFGEEGQEGYGWMMLAMVLTNVAFQLMLVVVQNGKAEWGKLLQEALLVVSGLKPGVDAYRVVSNAEMDEHHVMDAKMELNFTKGPEMFCESIPGCILQVYALIQGGSGGQMGTKVFSIVVSAITTGMGSASISYDFDSDPEKRRYLPSFYGYLPDEGNKRTIMYVCMVLNSALLLLLRSFGAALLMLADTKVFVAYMAGDQLLYLLLKLPNMPPSFLLSVLPGLLLLSHPASSSSSSSSNLRPPTPKVLEGFFPGASTSAFGGHPTYADAASLTDDSYVNHDLLLAAARSGSKIGSATYQVDFPEDDYEYILEMEVEVEDGIFALDDNTEHLHSFPSVPGLSDTPSTAGSVVTFHDSVPHAFQVGDLIVGSHEGQWNGHVSVDHPFDEGITYSRRVTHVSRSASSRTLSVATEKAHPQSALARSYMRLDLNFTETKPMPARHLENDEDLKDWCEEACKSRSYMEKEGELPAPFNIKICDKCFDMTKAHLEFLRFNWDDNTRSAAYPEIQLGNGKGIVCRDCYAFLGTAINVELEYTPLYLRRFKVTYGGDLGFAYNLTIDDPEFPPFW</sequence>
<comment type="similarity">
    <text evidence="2">Belongs to the XK family.</text>
</comment>
<name>A0ABQ6MLC0_9STRA</name>
<dbReference type="Proteomes" id="UP001165060">
    <property type="component" value="Unassembled WGS sequence"/>
</dbReference>
<comment type="caution">
    <text evidence="7">The sequence shown here is derived from an EMBL/GenBank/DDBJ whole genome shotgun (WGS) entry which is preliminary data.</text>
</comment>
<evidence type="ECO:0000256" key="3">
    <source>
        <dbReference type="ARBA" id="ARBA00022692"/>
    </source>
</evidence>
<gene>
    <name evidence="7" type="ORF">TeGR_g3422</name>
</gene>
<evidence type="ECO:0000313" key="7">
    <source>
        <dbReference type="EMBL" id="GMI27948.1"/>
    </source>
</evidence>
<evidence type="ECO:0000256" key="6">
    <source>
        <dbReference type="SAM" id="Phobius"/>
    </source>
</evidence>
<feature type="transmembrane region" description="Helical" evidence="6">
    <location>
        <begin position="216"/>
        <end position="242"/>
    </location>
</feature>
<evidence type="ECO:0000256" key="4">
    <source>
        <dbReference type="ARBA" id="ARBA00022989"/>
    </source>
</evidence>
<dbReference type="Pfam" id="PF09815">
    <property type="entry name" value="XK-related"/>
    <property type="match status" value="1"/>
</dbReference>
<keyword evidence="4 6" id="KW-1133">Transmembrane helix</keyword>
<proteinExistence type="inferred from homology"/>
<organism evidence="7 8">
    <name type="scientific">Tetraparma gracilis</name>
    <dbReference type="NCBI Taxonomy" id="2962635"/>
    <lineage>
        <taxon>Eukaryota</taxon>
        <taxon>Sar</taxon>
        <taxon>Stramenopiles</taxon>
        <taxon>Ochrophyta</taxon>
        <taxon>Bolidophyceae</taxon>
        <taxon>Parmales</taxon>
        <taxon>Triparmaceae</taxon>
        <taxon>Tetraparma</taxon>
    </lineage>
</organism>
<keyword evidence="5 6" id="KW-0472">Membrane</keyword>
<accession>A0ABQ6MLC0</accession>
<comment type="subcellular location">
    <subcellularLocation>
        <location evidence="1">Membrane</location>
        <topology evidence="1">Multi-pass membrane protein</topology>
    </subcellularLocation>
</comment>
<evidence type="ECO:0000256" key="1">
    <source>
        <dbReference type="ARBA" id="ARBA00004141"/>
    </source>
</evidence>